<dbReference type="PANTHER" id="PTHR43566">
    <property type="entry name" value="CONSERVED PROTEIN"/>
    <property type="match status" value="1"/>
</dbReference>
<dbReference type="SUPFAM" id="SSF52540">
    <property type="entry name" value="P-loop containing nucleoside triphosphate hydrolases"/>
    <property type="match status" value="1"/>
</dbReference>
<feature type="domain" description="DUF4143" evidence="2">
    <location>
        <begin position="188"/>
        <end position="344"/>
    </location>
</feature>
<dbReference type="GO" id="GO:0005524">
    <property type="term" value="F:ATP binding"/>
    <property type="evidence" value="ECO:0007669"/>
    <property type="project" value="UniProtKB-KW"/>
</dbReference>
<dbReference type="InterPro" id="IPR041682">
    <property type="entry name" value="AAA_14"/>
</dbReference>
<keyword evidence="4" id="KW-1185">Reference proteome</keyword>
<dbReference type="Pfam" id="PF13173">
    <property type="entry name" value="AAA_14"/>
    <property type="match status" value="1"/>
</dbReference>
<name>A0ABU1AM40_9BACT</name>
<accession>A0ABU1AM40</accession>
<dbReference type="EMBL" id="JARXIC010000035">
    <property type="protein sequence ID" value="MDQ8195864.1"/>
    <property type="molecule type" value="Genomic_DNA"/>
</dbReference>
<sequence>MIPRQLAATLGNTIKPGRVWMLFGARRVGKTQLIQNYLTTVQEEAWYQGHGEDRDLAELLESRSASRYRQMFSAYDGFFLDEAQSVQNAGAALKLLVDLFPKLKVIVTGSSAFRLDQMLGQPLTGRRAVHYLHPVTVSEIAAWKDPLAPKAQLPDLLNYGSYPEVLQIGDPRERQAYLRQLVEDYLFQDILVFEQLRNAQKLRDLATMVAHQIGSELSLNELANSLQLNRSTIERYLDLLEKSFVIFRVGGFSRNLRKEVSKTQRYYFVDNGIRNAVINQFQPINQRADRGALWENFFINERRRFNAYHNTGTQSYFWRTYDQQEIDLIEVSPDGQLAAFECKWQNKKHKVPGAWPKAYPETPVQFAHPENFTQFLL</sequence>
<dbReference type="InterPro" id="IPR036390">
    <property type="entry name" value="WH_DNA-bd_sf"/>
</dbReference>
<evidence type="ECO:0000313" key="3">
    <source>
        <dbReference type="EMBL" id="MDQ8195864.1"/>
    </source>
</evidence>
<evidence type="ECO:0000313" key="4">
    <source>
        <dbReference type="Proteomes" id="UP001243717"/>
    </source>
</evidence>
<protein>
    <submittedName>
        <fullName evidence="3">ATP-binding protein</fullName>
    </submittedName>
</protein>
<dbReference type="InterPro" id="IPR025420">
    <property type="entry name" value="DUF4143"/>
</dbReference>
<evidence type="ECO:0000259" key="2">
    <source>
        <dbReference type="Pfam" id="PF13635"/>
    </source>
</evidence>
<dbReference type="InterPro" id="IPR027417">
    <property type="entry name" value="P-loop_NTPase"/>
</dbReference>
<keyword evidence="3" id="KW-0067">ATP-binding</keyword>
<organism evidence="3 4">
    <name type="scientific">Thalassobacterium sedimentorum</name>
    <dbReference type="NCBI Taxonomy" id="3041258"/>
    <lineage>
        <taxon>Bacteria</taxon>
        <taxon>Pseudomonadati</taxon>
        <taxon>Verrucomicrobiota</taxon>
        <taxon>Opitutia</taxon>
        <taxon>Puniceicoccales</taxon>
        <taxon>Coraliomargaritaceae</taxon>
        <taxon>Thalassobacterium</taxon>
    </lineage>
</organism>
<keyword evidence="3" id="KW-0547">Nucleotide-binding</keyword>
<feature type="domain" description="AAA" evidence="1">
    <location>
        <begin position="18"/>
        <end position="140"/>
    </location>
</feature>
<reference evidence="3 4" key="1">
    <citation type="submission" date="2023-04" db="EMBL/GenBank/DDBJ databases">
        <title>A novel bacteria isolated from coastal sediment.</title>
        <authorList>
            <person name="Liu X.-J."/>
            <person name="Du Z.-J."/>
        </authorList>
    </citation>
    <scope>NUCLEOTIDE SEQUENCE [LARGE SCALE GENOMIC DNA]</scope>
    <source>
        <strain evidence="3 4">SDUM461004</strain>
    </source>
</reference>
<dbReference type="Proteomes" id="UP001243717">
    <property type="component" value="Unassembled WGS sequence"/>
</dbReference>
<dbReference type="Pfam" id="PF13635">
    <property type="entry name" value="DUF4143"/>
    <property type="match status" value="1"/>
</dbReference>
<dbReference type="PANTHER" id="PTHR43566:SF1">
    <property type="entry name" value="AAA+ ATPASE DOMAIN-CONTAINING PROTEIN"/>
    <property type="match status" value="1"/>
</dbReference>
<dbReference type="SUPFAM" id="SSF46785">
    <property type="entry name" value="Winged helix' DNA-binding domain"/>
    <property type="match status" value="1"/>
</dbReference>
<dbReference type="RefSeq" id="WP_308986312.1">
    <property type="nucleotide sequence ID" value="NZ_JARXIC010000035.1"/>
</dbReference>
<evidence type="ECO:0000259" key="1">
    <source>
        <dbReference type="Pfam" id="PF13173"/>
    </source>
</evidence>
<comment type="caution">
    <text evidence="3">The sequence shown here is derived from an EMBL/GenBank/DDBJ whole genome shotgun (WGS) entry which is preliminary data.</text>
</comment>
<proteinExistence type="predicted"/>
<gene>
    <name evidence="3" type="ORF">QEH59_15630</name>
</gene>